<protein>
    <submittedName>
        <fullName evidence="1">Uncharacterized protein</fullName>
    </submittedName>
</protein>
<dbReference type="AlphaFoldDB" id="A0A5B7D010"/>
<evidence type="ECO:0000313" key="2">
    <source>
        <dbReference type="Proteomes" id="UP000324222"/>
    </source>
</evidence>
<dbReference type="EMBL" id="VSRR010000313">
    <property type="protein sequence ID" value="MPC13876.1"/>
    <property type="molecule type" value="Genomic_DNA"/>
</dbReference>
<comment type="caution">
    <text evidence="1">The sequence shown here is derived from an EMBL/GenBank/DDBJ whole genome shotgun (WGS) entry which is preliminary data.</text>
</comment>
<accession>A0A5B7D010</accession>
<organism evidence="1 2">
    <name type="scientific">Portunus trituberculatus</name>
    <name type="common">Swimming crab</name>
    <name type="synonym">Neptunus trituberculatus</name>
    <dbReference type="NCBI Taxonomy" id="210409"/>
    <lineage>
        <taxon>Eukaryota</taxon>
        <taxon>Metazoa</taxon>
        <taxon>Ecdysozoa</taxon>
        <taxon>Arthropoda</taxon>
        <taxon>Crustacea</taxon>
        <taxon>Multicrustacea</taxon>
        <taxon>Malacostraca</taxon>
        <taxon>Eumalacostraca</taxon>
        <taxon>Eucarida</taxon>
        <taxon>Decapoda</taxon>
        <taxon>Pleocyemata</taxon>
        <taxon>Brachyura</taxon>
        <taxon>Eubrachyura</taxon>
        <taxon>Portunoidea</taxon>
        <taxon>Portunidae</taxon>
        <taxon>Portuninae</taxon>
        <taxon>Portunus</taxon>
    </lineage>
</organism>
<gene>
    <name evidence="1" type="ORF">E2C01_006625</name>
</gene>
<keyword evidence="2" id="KW-1185">Reference proteome</keyword>
<name>A0A5B7D010_PORTR</name>
<dbReference type="Proteomes" id="UP000324222">
    <property type="component" value="Unassembled WGS sequence"/>
</dbReference>
<evidence type="ECO:0000313" key="1">
    <source>
        <dbReference type="EMBL" id="MPC13876.1"/>
    </source>
</evidence>
<reference evidence="1 2" key="1">
    <citation type="submission" date="2019-05" db="EMBL/GenBank/DDBJ databases">
        <title>Another draft genome of Portunus trituberculatus and its Hox gene families provides insights of decapod evolution.</title>
        <authorList>
            <person name="Jeong J.-H."/>
            <person name="Song I."/>
            <person name="Kim S."/>
            <person name="Choi T."/>
            <person name="Kim D."/>
            <person name="Ryu S."/>
            <person name="Kim W."/>
        </authorList>
    </citation>
    <scope>NUCLEOTIDE SEQUENCE [LARGE SCALE GENOMIC DNA]</scope>
    <source>
        <tissue evidence="1">Muscle</tissue>
    </source>
</reference>
<sequence length="59" mass="6793">MLCGLRSRCEVFKNMTQNDLVHSSPRRQQLEALREVGAGRYRQERKGVTLFVSPVNQMA</sequence>
<proteinExistence type="predicted"/>